<evidence type="ECO:0008006" key="4">
    <source>
        <dbReference type="Google" id="ProtNLM"/>
    </source>
</evidence>
<keyword evidence="3" id="KW-1185">Reference proteome</keyword>
<organism evidence="2 3">
    <name type="scientific">Thiorhodovibrio winogradskyi</name>
    <dbReference type="NCBI Taxonomy" id="77007"/>
    <lineage>
        <taxon>Bacteria</taxon>
        <taxon>Pseudomonadati</taxon>
        <taxon>Pseudomonadota</taxon>
        <taxon>Gammaproteobacteria</taxon>
        <taxon>Chromatiales</taxon>
        <taxon>Chromatiaceae</taxon>
        <taxon>Thiorhodovibrio</taxon>
    </lineage>
</organism>
<sequence length="239" mass="26000">MAQVSQTHKHAFSKPVLDQTVTIHSQNAQYVLQRGRSFVLVVRALYGISVVLRIIGDDADMDQIEALVSERIGAVAQRLTEEQARLKQLADGEGGVPVPRYTHPREVTLQLSSPALAQYLRLIVRLDQTLMLLDGLWFAGLISNKQRKDATHDLRRLVYGLGRELIDLERRARDSAVRRGQADALQEADGDAIGATLVSGSLVDVDDSTKADATDTDVASANDASAPASDDTNQTASDD</sequence>
<gene>
    <name evidence="2" type="ORF">Thiowin_00639</name>
</gene>
<evidence type="ECO:0000313" key="3">
    <source>
        <dbReference type="Proteomes" id="UP001432180"/>
    </source>
</evidence>
<reference evidence="2 3" key="1">
    <citation type="journal article" date="2023" name="Microorganisms">
        <title>Thiorhodovibrio frisius and Trv. litoralis spp. nov., Two Novel Members from a Clade of Fastidious Purple Sulfur Bacteria That Exhibit Unique Red-Shifted Light-Harvesting Capabilities.</title>
        <authorList>
            <person name="Methner A."/>
            <person name="Kuzyk S.B."/>
            <person name="Petersen J."/>
            <person name="Bauer S."/>
            <person name="Brinkmann H."/>
            <person name="Sichau K."/>
            <person name="Wanner G."/>
            <person name="Wolf J."/>
            <person name="Neumann-Schaal M."/>
            <person name="Henke P."/>
            <person name="Tank M."/>
            <person name="Sproer C."/>
            <person name="Bunk B."/>
            <person name="Overmann J."/>
        </authorList>
    </citation>
    <scope>NUCLEOTIDE SEQUENCE [LARGE SCALE GENOMIC DNA]</scope>
    <source>
        <strain evidence="2 3">DSM 6702</strain>
    </source>
</reference>
<feature type="compositionally biased region" description="Low complexity" evidence="1">
    <location>
        <begin position="216"/>
        <end position="231"/>
    </location>
</feature>
<evidence type="ECO:0000256" key="1">
    <source>
        <dbReference type="SAM" id="MobiDB-lite"/>
    </source>
</evidence>
<dbReference type="EMBL" id="CP121472">
    <property type="protein sequence ID" value="WPL15722.1"/>
    <property type="molecule type" value="Genomic_DNA"/>
</dbReference>
<feature type="region of interest" description="Disordered" evidence="1">
    <location>
        <begin position="209"/>
        <end position="239"/>
    </location>
</feature>
<dbReference type="Proteomes" id="UP001432180">
    <property type="component" value="Chromosome"/>
</dbReference>
<name>A0ABZ0S3N0_9GAMM</name>
<protein>
    <recommendedName>
        <fullName evidence="4">DUF1845 domain-containing protein</fullName>
    </recommendedName>
</protein>
<accession>A0ABZ0S3N0</accession>
<proteinExistence type="predicted"/>
<dbReference type="RefSeq" id="WP_328986277.1">
    <property type="nucleotide sequence ID" value="NZ_CP121472.1"/>
</dbReference>
<evidence type="ECO:0000313" key="2">
    <source>
        <dbReference type="EMBL" id="WPL15722.1"/>
    </source>
</evidence>